<evidence type="ECO:0000313" key="4">
    <source>
        <dbReference type="EMBL" id="KAJ8602489.1"/>
    </source>
</evidence>
<evidence type="ECO:0000256" key="2">
    <source>
        <dbReference type="ARBA" id="ARBA00023008"/>
    </source>
</evidence>
<dbReference type="Pfam" id="PF00264">
    <property type="entry name" value="Tyrosinase"/>
    <property type="match status" value="1"/>
</dbReference>
<evidence type="ECO:0000313" key="5">
    <source>
        <dbReference type="Proteomes" id="UP001230188"/>
    </source>
</evidence>
<evidence type="ECO:0000256" key="1">
    <source>
        <dbReference type="ARBA" id="ARBA00022723"/>
    </source>
</evidence>
<dbReference type="SUPFAM" id="SSF48056">
    <property type="entry name" value="Di-copper centre-containing domain"/>
    <property type="match status" value="1"/>
</dbReference>
<dbReference type="EMBL" id="JAQMWT010000379">
    <property type="protein sequence ID" value="KAJ8602489.1"/>
    <property type="molecule type" value="Genomic_DNA"/>
</dbReference>
<gene>
    <name evidence="4" type="ORF">CTAYLR_001226</name>
</gene>
<comment type="caution">
    <text evidence="4">The sequence shown here is derived from an EMBL/GenBank/DDBJ whole genome shotgun (WGS) entry which is preliminary data.</text>
</comment>
<keyword evidence="1" id="KW-0479">Metal-binding</keyword>
<organism evidence="4 5">
    <name type="scientific">Chrysophaeum taylorii</name>
    <dbReference type="NCBI Taxonomy" id="2483200"/>
    <lineage>
        <taxon>Eukaryota</taxon>
        <taxon>Sar</taxon>
        <taxon>Stramenopiles</taxon>
        <taxon>Ochrophyta</taxon>
        <taxon>Pelagophyceae</taxon>
        <taxon>Pelagomonadales</taxon>
        <taxon>Pelagomonadaceae</taxon>
        <taxon>Chrysophaeum</taxon>
    </lineage>
</organism>
<protein>
    <recommendedName>
        <fullName evidence="3">Tyrosinase copper-binding domain-containing protein</fullName>
    </recommendedName>
</protein>
<proteinExistence type="predicted"/>
<dbReference type="InterPro" id="IPR050316">
    <property type="entry name" value="Tyrosinase/Hemocyanin"/>
</dbReference>
<dbReference type="InterPro" id="IPR002227">
    <property type="entry name" value="Tyrosinase_Cu-bd"/>
</dbReference>
<keyword evidence="5" id="KW-1185">Reference proteome</keyword>
<dbReference type="GO" id="GO:0046872">
    <property type="term" value="F:metal ion binding"/>
    <property type="evidence" value="ECO:0007669"/>
    <property type="project" value="UniProtKB-KW"/>
</dbReference>
<evidence type="ECO:0000259" key="3">
    <source>
        <dbReference type="Pfam" id="PF00264"/>
    </source>
</evidence>
<accession>A0AAD7UE22</accession>
<dbReference type="GO" id="GO:0016491">
    <property type="term" value="F:oxidoreductase activity"/>
    <property type="evidence" value="ECO:0007669"/>
    <property type="project" value="InterPro"/>
</dbReference>
<dbReference type="AlphaFoldDB" id="A0AAD7UE22"/>
<dbReference type="PANTHER" id="PTHR11474">
    <property type="entry name" value="TYROSINASE FAMILY MEMBER"/>
    <property type="match status" value="1"/>
</dbReference>
<name>A0AAD7UE22_9STRA</name>
<sequence>MRSALPDAGSSQKICDGGVCVYASNDYERRLGRAIANGLYDGGIILELYQLTHVVVVGADVCEMESSRGLDIVESGDCEWDMMATDFGPYFLSTRSEGDDRVVVVKFVGKYVRRELRDLTAADRTRYLDAIAVTHKTPNDEGFRLYGERYKSAEWFAATHGMYSTKRFCDSWHSGAGFLNQHMSFTLRFEQSLQSIDPRTCVHYWDFTIDYARIDHWEESVMWSPDWFSTVHPNNTLHIVDSGRWAYLPLYRSTFPSRVKNAYGYLNVPWNTDPTPFVTRSQYIYGLRNYINIPSFGCAKFLKSVVEDTANYASAMRELGNDLHSPVHGMVGGYWNYEPNLIESQSEFNKKMYNVSSASNAISKKMWRMGIIECPHFCSEDTPPIACNCELATQRVEKHYPNYTAYDFLNVSGAFSQYEQMTSNNFDYSDTNATIWGLVFKQLVNVGHVGSADNDASPVDPIFWTIHGMQERFMQMIRYLNDTGKMNFDQTWANEGATNYFDWSNVTRWSDIPYHNKSGLCAGHHKHDLIIYPHLLLNQPTDYITNIEYYNFTSAFSPHLPYVYDQLLNWTECGWIFGANTSSKTFTY</sequence>
<dbReference type="Proteomes" id="UP001230188">
    <property type="component" value="Unassembled WGS sequence"/>
</dbReference>
<feature type="domain" description="Tyrosinase copper-binding" evidence="3">
    <location>
        <begin position="155"/>
        <end position="350"/>
    </location>
</feature>
<reference evidence="4" key="1">
    <citation type="submission" date="2023-01" db="EMBL/GenBank/DDBJ databases">
        <title>Metagenome sequencing of chrysophaentin producing Chrysophaeum taylorii.</title>
        <authorList>
            <person name="Davison J."/>
            <person name="Bewley C."/>
        </authorList>
    </citation>
    <scope>NUCLEOTIDE SEQUENCE</scope>
    <source>
        <strain evidence="4">NIES-1699</strain>
    </source>
</reference>
<dbReference type="Gene3D" id="1.10.1280.10">
    <property type="entry name" value="Di-copper center containing domain from catechol oxidase"/>
    <property type="match status" value="1"/>
</dbReference>
<keyword evidence="2" id="KW-0186">Copper</keyword>
<dbReference type="PANTHER" id="PTHR11474:SF126">
    <property type="entry name" value="TYROSINASE-LIKE PROTEIN TYR-1-RELATED"/>
    <property type="match status" value="1"/>
</dbReference>
<dbReference type="InterPro" id="IPR008922">
    <property type="entry name" value="Di-copper_centre_dom_sf"/>
</dbReference>